<accession>A0ABU6TPR4</accession>
<evidence type="ECO:0000313" key="3">
    <source>
        <dbReference type="Proteomes" id="UP001341840"/>
    </source>
</evidence>
<organism evidence="2 3">
    <name type="scientific">Stylosanthes scabra</name>
    <dbReference type="NCBI Taxonomy" id="79078"/>
    <lineage>
        <taxon>Eukaryota</taxon>
        <taxon>Viridiplantae</taxon>
        <taxon>Streptophyta</taxon>
        <taxon>Embryophyta</taxon>
        <taxon>Tracheophyta</taxon>
        <taxon>Spermatophyta</taxon>
        <taxon>Magnoliopsida</taxon>
        <taxon>eudicotyledons</taxon>
        <taxon>Gunneridae</taxon>
        <taxon>Pentapetalae</taxon>
        <taxon>rosids</taxon>
        <taxon>fabids</taxon>
        <taxon>Fabales</taxon>
        <taxon>Fabaceae</taxon>
        <taxon>Papilionoideae</taxon>
        <taxon>50 kb inversion clade</taxon>
        <taxon>dalbergioids sensu lato</taxon>
        <taxon>Dalbergieae</taxon>
        <taxon>Pterocarpus clade</taxon>
        <taxon>Stylosanthes</taxon>
    </lineage>
</organism>
<protein>
    <submittedName>
        <fullName evidence="2">Uncharacterized protein</fullName>
    </submittedName>
</protein>
<feature type="signal peptide" evidence="1">
    <location>
        <begin position="1"/>
        <end position="20"/>
    </location>
</feature>
<name>A0ABU6TPR4_9FABA</name>
<keyword evidence="1" id="KW-0732">Signal</keyword>
<comment type="caution">
    <text evidence="2">The sequence shown here is derived from an EMBL/GenBank/DDBJ whole genome shotgun (WGS) entry which is preliminary data.</text>
</comment>
<keyword evidence="3" id="KW-1185">Reference proteome</keyword>
<dbReference type="Proteomes" id="UP001341840">
    <property type="component" value="Unassembled WGS sequence"/>
</dbReference>
<dbReference type="EMBL" id="JASCZI010091383">
    <property type="protein sequence ID" value="MED6150131.1"/>
    <property type="molecule type" value="Genomic_DNA"/>
</dbReference>
<reference evidence="2 3" key="1">
    <citation type="journal article" date="2023" name="Plants (Basel)">
        <title>Bridging the Gap: Combining Genomics and Transcriptomics Approaches to Understand Stylosanthes scabra, an Orphan Legume from the Brazilian Caatinga.</title>
        <authorList>
            <person name="Ferreira-Neto J.R.C."/>
            <person name="da Silva M.D."/>
            <person name="Binneck E."/>
            <person name="de Melo N.F."/>
            <person name="da Silva R.H."/>
            <person name="de Melo A.L.T.M."/>
            <person name="Pandolfi V."/>
            <person name="Bustamante F.O."/>
            <person name="Brasileiro-Vidal A.C."/>
            <person name="Benko-Iseppon A.M."/>
        </authorList>
    </citation>
    <scope>NUCLEOTIDE SEQUENCE [LARGE SCALE GENOMIC DNA]</scope>
    <source>
        <tissue evidence="2">Leaves</tissue>
    </source>
</reference>
<proteinExistence type="predicted"/>
<evidence type="ECO:0000313" key="2">
    <source>
        <dbReference type="EMBL" id="MED6150131.1"/>
    </source>
</evidence>
<evidence type="ECO:0000256" key="1">
    <source>
        <dbReference type="SAM" id="SignalP"/>
    </source>
</evidence>
<sequence>MNTTMKASFMMCLFFTYAAAATDNKPFEADATQGSITKVLESINGGGHYYVLGEGGDLSTCHDICFLGIIVYCCDSYSLPRKIANYA</sequence>
<feature type="chain" id="PRO_5046591080" evidence="1">
    <location>
        <begin position="21"/>
        <end position="87"/>
    </location>
</feature>
<gene>
    <name evidence="2" type="ORF">PIB30_069426</name>
</gene>